<dbReference type="NCBIfam" id="NF047646">
    <property type="entry name" value="REP_Tyr_transpos"/>
    <property type="match status" value="1"/>
</dbReference>
<dbReference type="SMART" id="SM01321">
    <property type="entry name" value="Y1_Tnp"/>
    <property type="match status" value="1"/>
</dbReference>
<comment type="caution">
    <text evidence="2">The sequence shown here is derived from an EMBL/GenBank/DDBJ whole genome shotgun (WGS) entry which is preliminary data.</text>
</comment>
<dbReference type="Gene3D" id="3.30.70.1290">
    <property type="entry name" value="Transposase IS200-like"/>
    <property type="match status" value="1"/>
</dbReference>
<dbReference type="SUPFAM" id="SSF143422">
    <property type="entry name" value="Transposase IS200-like"/>
    <property type="match status" value="1"/>
</dbReference>
<dbReference type="RefSeq" id="WP_370563474.1">
    <property type="nucleotide sequence ID" value="NZ_JBFWIB010000004.1"/>
</dbReference>
<dbReference type="InterPro" id="IPR052715">
    <property type="entry name" value="RAYT_transposase"/>
</dbReference>
<keyword evidence="3" id="KW-1185">Reference proteome</keyword>
<dbReference type="InterPro" id="IPR002686">
    <property type="entry name" value="Transposase_17"/>
</dbReference>
<proteinExistence type="predicted"/>
<evidence type="ECO:0000313" key="3">
    <source>
        <dbReference type="Proteomes" id="UP001566331"/>
    </source>
</evidence>
<name>A0ABV4HWY3_9GAMM</name>
<organism evidence="2 3">
    <name type="scientific">Luteimonas salinilitoris</name>
    <dbReference type="NCBI Taxonomy" id="3237697"/>
    <lineage>
        <taxon>Bacteria</taxon>
        <taxon>Pseudomonadati</taxon>
        <taxon>Pseudomonadota</taxon>
        <taxon>Gammaproteobacteria</taxon>
        <taxon>Lysobacterales</taxon>
        <taxon>Lysobacteraceae</taxon>
        <taxon>Luteimonas</taxon>
    </lineage>
</organism>
<gene>
    <name evidence="2" type="ORF">AB6713_17095</name>
</gene>
<evidence type="ECO:0000259" key="1">
    <source>
        <dbReference type="SMART" id="SM01321"/>
    </source>
</evidence>
<accession>A0ABV4HWY3</accession>
<dbReference type="PANTHER" id="PTHR36966:SF1">
    <property type="entry name" value="REP-ASSOCIATED TYROSINE TRANSPOSASE"/>
    <property type="match status" value="1"/>
</dbReference>
<dbReference type="Proteomes" id="UP001566331">
    <property type="component" value="Unassembled WGS sequence"/>
</dbReference>
<sequence>MPNYRRLHLPGRTWFFTVNLLERRRRLLVEHVDVLRHAFAEARKAKPFQLLAVVVLPDHLHCLWRLPEGDADNAGRWSRIKAGFSRRLPPDEWRNRSRIAKRERGIWQRRFWARLILDEHDLHRHVDYIHFNPVKHGHAPRAADWPHSSIHAYIARGWLPADWGGDAFVEADGERRRTRACGGPRPTL</sequence>
<protein>
    <submittedName>
        <fullName evidence="2">Transposase</fullName>
    </submittedName>
</protein>
<evidence type="ECO:0000313" key="2">
    <source>
        <dbReference type="EMBL" id="MEZ0476316.1"/>
    </source>
</evidence>
<feature type="domain" description="Transposase IS200-like" evidence="1">
    <location>
        <begin position="9"/>
        <end position="132"/>
    </location>
</feature>
<dbReference type="PANTHER" id="PTHR36966">
    <property type="entry name" value="REP-ASSOCIATED TYROSINE TRANSPOSASE"/>
    <property type="match status" value="1"/>
</dbReference>
<dbReference type="InterPro" id="IPR036515">
    <property type="entry name" value="Transposase_17_sf"/>
</dbReference>
<reference evidence="2 3" key="1">
    <citation type="submission" date="2024-07" db="EMBL/GenBank/DDBJ databases">
        <title>Luteimonas salilacus sp. nov., isolated from the shore soil of Salt Lake in Tibet of China.</title>
        <authorList>
            <person name="Zhang X."/>
            <person name="Li A."/>
        </authorList>
    </citation>
    <scope>NUCLEOTIDE SEQUENCE [LARGE SCALE GENOMIC DNA]</scope>
    <source>
        <strain evidence="2 3">B3-2-R+30</strain>
    </source>
</reference>
<dbReference type="EMBL" id="JBFWIC010000031">
    <property type="protein sequence ID" value="MEZ0476316.1"/>
    <property type="molecule type" value="Genomic_DNA"/>
</dbReference>